<dbReference type="GO" id="GO:0005524">
    <property type="term" value="F:ATP binding"/>
    <property type="evidence" value="ECO:0007669"/>
    <property type="project" value="UniProtKB-KW"/>
</dbReference>
<dbReference type="PROSITE" id="PS50893">
    <property type="entry name" value="ABC_TRANSPORTER_2"/>
    <property type="match status" value="1"/>
</dbReference>
<dbReference type="InterPro" id="IPR003439">
    <property type="entry name" value="ABC_transporter-like_ATP-bd"/>
</dbReference>
<dbReference type="SUPFAM" id="SSF52540">
    <property type="entry name" value="P-loop containing nucleoside triphosphate hydrolases"/>
    <property type="match status" value="1"/>
</dbReference>
<feature type="transmembrane region" description="Helical" evidence="3">
    <location>
        <begin position="620"/>
        <end position="644"/>
    </location>
</feature>
<gene>
    <name evidence="5" type="ORF">EDD60_1347</name>
</gene>
<evidence type="ECO:0000256" key="2">
    <source>
        <dbReference type="ARBA" id="ARBA00022840"/>
    </source>
</evidence>
<feature type="domain" description="ABC transporter" evidence="4">
    <location>
        <begin position="5"/>
        <end position="215"/>
    </location>
</feature>
<dbReference type="InterPro" id="IPR027417">
    <property type="entry name" value="P-loop_NTPase"/>
</dbReference>
<evidence type="ECO:0000256" key="1">
    <source>
        <dbReference type="ARBA" id="ARBA00022741"/>
    </source>
</evidence>
<dbReference type="EMBL" id="SMCQ01000034">
    <property type="protein sequence ID" value="TCV91192.1"/>
    <property type="molecule type" value="Genomic_DNA"/>
</dbReference>
<dbReference type="AlphaFoldDB" id="A0A4R3YGV1"/>
<dbReference type="Proteomes" id="UP000295515">
    <property type="component" value="Unassembled WGS sequence"/>
</dbReference>
<dbReference type="GO" id="GO:0022857">
    <property type="term" value="F:transmembrane transporter activity"/>
    <property type="evidence" value="ECO:0007669"/>
    <property type="project" value="TreeGrafter"/>
</dbReference>
<protein>
    <submittedName>
        <fullName evidence="5">ABC-type lipoprotein export system ATPase subunit</fullName>
    </submittedName>
</protein>
<dbReference type="InterPro" id="IPR015854">
    <property type="entry name" value="ABC_transpr_LolD-like"/>
</dbReference>
<sequence length="695" mass="80343">MVIEVKLKHIDKIYHNQQGDVHALHDICLEIKEKGITFIIGASGSGKTTLLRILSLEDKDYQGIVELDGTVETIQQEIVLFEAMSVLDNLKLVSDDLSQIKAWLEQFEMLEFMHQKVKKLSIGQKKRIQIIRSLLVNSDYLLCDEPTAALDHENAQLIMETLNNVARDKVVIIVTHEIALVDQYADRIIEIERGKIIKDEQVHTKSIHQPLAIENKKKTLLKQILFIFQYIKTRPMEFLFKTMIAFVVLLTAFVSTSLLSATNQVVVERNRWLHGENIIVTQPKNKNLKNEEGNYTNYDVYDKKTIQLIETDVKEVIGYRYGWDATQYALTGSFSKELTIKELKEVVKEDERVYQETGKIPHSQYNKLKKLLKELEESGAEQHLPQDFKITVDFRNYDGFKDYSFSNAPSKEKHRIGEKNSIEVIPYQLFDHYQISLKLGNNPIKDNDVIISSSLAELLAKEYEISEKDLIGKEIPFNYALEKEMQVTVAGITYEENENENQLYFKAGSLDQWIESVYEMNPDYLKYVFVYFLTDPQYDAKTITQKINQTIEGKESVFAPFSESYLTSEAEYQNPIYFYAFIILLGVGLIIIEIIVNILKQKRMNKEEKLLAHYGYSSEILLIGLLVVSFILAGIIQTLLLPYLCEVLNQLAHTFGFASFVTYNLKEYSIAFMISLILFILIEGIMYGIRTYKRR</sequence>
<dbReference type="Pfam" id="PF00005">
    <property type="entry name" value="ABC_tran"/>
    <property type="match status" value="1"/>
</dbReference>
<keyword evidence="2" id="KW-0067">ATP-binding</keyword>
<evidence type="ECO:0000313" key="6">
    <source>
        <dbReference type="Proteomes" id="UP000295515"/>
    </source>
</evidence>
<dbReference type="SMART" id="SM00382">
    <property type="entry name" value="AAA"/>
    <property type="match status" value="1"/>
</dbReference>
<dbReference type="GO" id="GO:0016887">
    <property type="term" value="F:ATP hydrolysis activity"/>
    <property type="evidence" value="ECO:0007669"/>
    <property type="project" value="InterPro"/>
</dbReference>
<evidence type="ECO:0000259" key="4">
    <source>
        <dbReference type="PROSITE" id="PS50893"/>
    </source>
</evidence>
<keyword evidence="3" id="KW-1133">Transmembrane helix</keyword>
<dbReference type="GO" id="GO:0005886">
    <property type="term" value="C:plasma membrane"/>
    <property type="evidence" value="ECO:0007669"/>
    <property type="project" value="TreeGrafter"/>
</dbReference>
<keyword evidence="3" id="KW-0812">Transmembrane</keyword>
<keyword evidence="3" id="KW-0472">Membrane</keyword>
<keyword evidence="6" id="KW-1185">Reference proteome</keyword>
<evidence type="ECO:0000256" key="3">
    <source>
        <dbReference type="SAM" id="Phobius"/>
    </source>
</evidence>
<keyword evidence="1" id="KW-0547">Nucleotide-binding</keyword>
<evidence type="ECO:0000313" key="5">
    <source>
        <dbReference type="EMBL" id="TCV91192.1"/>
    </source>
</evidence>
<reference evidence="5 6" key="1">
    <citation type="submission" date="2019-03" db="EMBL/GenBank/DDBJ databases">
        <title>Genomic Encyclopedia of Type Strains, Phase IV (KMG-IV): sequencing the most valuable type-strain genomes for metagenomic binning, comparative biology and taxonomic classification.</title>
        <authorList>
            <person name="Goeker M."/>
        </authorList>
    </citation>
    <scope>NUCLEOTIDE SEQUENCE [LARGE SCALE GENOMIC DNA]</scope>
    <source>
        <strain evidence="5 6">DSM 29487</strain>
    </source>
</reference>
<dbReference type="InterPro" id="IPR003593">
    <property type="entry name" value="AAA+_ATPase"/>
</dbReference>
<proteinExistence type="predicted"/>
<name>A0A4R3YGV1_9FIRM</name>
<comment type="caution">
    <text evidence="5">The sequence shown here is derived from an EMBL/GenBank/DDBJ whole genome shotgun (WGS) entry which is preliminary data.</text>
</comment>
<dbReference type="Gene3D" id="3.40.50.300">
    <property type="entry name" value="P-loop containing nucleotide triphosphate hydrolases"/>
    <property type="match status" value="1"/>
</dbReference>
<accession>A0A4R3YGV1</accession>
<organism evidence="5 6">
    <name type="scientific">Longibaculum muris</name>
    <dbReference type="NCBI Taxonomy" id="1796628"/>
    <lineage>
        <taxon>Bacteria</taxon>
        <taxon>Bacillati</taxon>
        <taxon>Bacillota</taxon>
        <taxon>Erysipelotrichia</taxon>
        <taxon>Erysipelotrichales</taxon>
        <taxon>Coprobacillaceae</taxon>
        <taxon>Longibaculum</taxon>
    </lineage>
</organism>
<feature type="transmembrane region" description="Helical" evidence="3">
    <location>
        <begin position="668"/>
        <end position="689"/>
    </location>
</feature>
<dbReference type="PANTHER" id="PTHR24220:SF86">
    <property type="entry name" value="ABC TRANSPORTER ABCH.1"/>
    <property type="match status" value="1"/>
</dbReference>
<feature type="transmembrane region" description="Helical" evidence="3">
    <location>
        <begin position="576"/>
        <end position="599"/>
    </location>
</feature>
<keyword evidence="5" id="KW-0449">Lipoprotein</keyword>
<dbReference type="PANTHER" id="PTHR24220">
    <property type="entry name" value="IMPORT ATP-BINDING PROTEIN"/>
    <property type="match status" value="1"/>
</dbReference>